<dbReference type="FunFam" id="1.10.40.30:FF:000002">
    <property type="entry name" value="Fumarate hydratase class II"/>
    <property type="match status" value="1"/>
</dbReference>
<dbReference type="InterPro" id="IPR000362">
    <property type="entry name" value="Fumarate_lyase_fam"/>
</dbReference>
<organism evidence="6">
    <name type="scientific">viral metagenome</name>
    <dbReference type="NCBI Taxonomy" id="1070528"/>
    <lineage>
        <taxon>unclassified sequences</taxon>
        <taxon>metagenomes</taxon>
        <taxon>organismal metagenomes</taxon>
    </lineage>
</organism>
<dbReference type="PANTHER" id="PTHR11444">
    <property type="entry name" value="ASPARTATEAMMONIA/ARGININOSUCCINATE/ADENYLOSUCCINATE LYASE"/>
    <property type="match status" value="1"/>
</dbReference>
<dbReference type="Gene3D" id="1.10.275.10">
    <property type="entry name" value="Fumarase/aspartase (N-terminal domain)"/>
    <property type="match status" value="1"/>
</dbReference>
<dbReference type="GO" id="GO:0004333">
    <property type="term" value="F:fumarate hydratase activity"/>
    <property type="evidence" value="ECO:0007669"/>
    <property type="project" value="UniProtKB-EC"/>
</dbReference>
<dbReference type="GO" id="GO:0006108">
    <property type="term" value="P:malate metabolic process"/>
    <property type="evidence" value="ECO:0007669"/>
    <property type="project" value="TreeGrafter"/>
</dbReference>
<dbReference type="GO" id="GO:0006099">
    <property type="term" value="P:tricarboxylic acid cycle"/>
    <property type="evidence" value="ECO:0007669"/>
    <property type="project" value="InterPro"/>
</dbReference>
<evidence type="ECO:0000256" key="2">
    <source>
        <dbReference type="ARBA" id="ARBA00012921"/>
    </source>
</evidence>
<dbReference type="InterPro" id="IPR022761">
    <property type="entry name" value="Fumarate_lyase_N"/>
</dbReference>
<dbReference type="FunFam" id="1.10.275.10:FF:000001">
    <property type="entry name" value="Fumarate hydratase, mitochondrial"/>
    <property type="match status" value="1"/>
</dbReference>
<dbReference type="SUPFAM" id="SSF48557">
    <property type="entry name" value="L-aspartase-like"/>
    <property type="match status" value="1"/>
</dbReference>
<reference evidence="6" key="1">
    <citation type="journal article" date="2020" name="Nature">
        <title>Giant virus diversity and host interactions through global metagenomics.</title>
        <authorList>
            <person name="Schulz F."/>
            <person name="Roux S."/>
            <person name="Paez-Espino D."/>
            <person name="Jungbluth S."/>
            <person name="Walsh D.A."/>
            <person name="Denef V.J."/>
            <person name="McMahon K.D."/>
            <person name="Konstantinidis K.T."/>
            <person name="Eloe-Fadrosh E.A."/>
            <person name="Kyrpides N.C."/>
            <person name="Woyke T."/>
        </authorList>
    </citation>
    <scope>NUCLEOTIDE SEQUENCE</scope>
    <source>
        <strain evidence="6">GVMAG-M-3300027892-73</strain>
    </source>
</reference>
<evidence type="ECO:0000259" key="4">
    <source>
        <dbReference type="Pfam" id="PF00206"/>
    </source>
</evidence>
<dbReference type="Gene3D" id="1.10.40.30">
    <property type="entry name" value="Fumarase/aspartase (C-terminal domain)"/>
    <property type="match status" value="1"/>
</dbReference>
<dbReference type="EC" id="4.2.1.2" evidence="2"/>
<dbReference type="HAMAP" id="MF_00743">
    <property type="entry name" value="FumaraseC"/>
    <property type="match status" value="1"/>
</dbReference>
<dbReference type="InterPro" id="IPR020557">
    <property type="entry name" value="Fumarate_lyase_CS"/>
</dbReference>
<comment type="similarity">
    <text evidence="1">Belongs to the class-II fumarase/aspartase family. Fumarase subfamily.</text>
</comment>
<dbReference type="CDD" id="cd01362">
    <property type="entry name" value="Fumarase_classII"/>
    <property type="match status" value="1"/>
</dbReference>
<evidence type="ECO:0000256" key="3">
    <source>
        <dbReference type="ARBA" id="ARBA00023239"/>
    </source>
</evidence>
<feature type="domain" description="Fumarase C C-terminal" evidence="5">
    <location>
        <begin position="410"/>
        <end position="462"/>
    </location>
</feature>
<dbReference type="Pfam" id="PF00206">
    <property type="entry name" value="Lyase_1"/>
    <property type="match status" value="1"/>
</dbReference>
<accession>A0A6C0LLX0</accession>
<dbReference type="AlphaFoldDB" id="A0A6C0LLX0"/>
<dbReference type="InterPro" id="IPR018951">
    <property type="entry name" value="Fumarase_C_C"/>
</dbReference>
<dbReference type="PROSITE" id="PS00163">
    <property type="entry name" value="FUMARATE_LYASES"/>
    <property type="match status" value="1"/>
</dbReference>
<name>A0A6C0LLX0_9ZZZZ</name>
<dbReference type="InterPro" id="IPR024083">
    <property type="entry name" value="Fumarase/histidase_N"/>
</dbReference>
<dbReference type="InterPro" id="IPR005677">
    <property type="entry name" value="Fum_hydII"/>
</dbReference>
<dbReference type="PRINTS" id="PR00149">
    <property type="entry name" value="FUMRATELYASE"/>
</dbReference>
<dbReference type="InterPro" id="IPR008948">
    <property type="entry name" value="L-Aspartase-like"/>
</dbReference>
<dbReference type="GO" id="GO:0006106">
    <property type="term" value="P:fumarate metabolic process"/>
    <property type="evidence" value="ECO:0007669"/>
    <property type="project" value="InterPro"/>
</dbReference>
<evidence type="ECO:0000313" key="6">
    <source>
        <dbReference type="EMBL" id="QHU30898.1"/>
    </source>
</evidence>
<keyword evidence="3" id="KW-0456">Lyase</keyword>
<evidence type="ECO:0000259" key="5">
    <source>
        <dbReference type="Pfam" id="PF10415"/>
    </source>
</evidence>
<dbReference type="Pfam" id="PF10415">
    <property type="entry name" value="FumaraseC_C"/>
    <property type="match status" value="1"/>
</dbReference>
<sequence>MKRTIRYETDSLGKIAVPIDRYWGANTQRSLIHFTIGTEIMPLEFIRAYVLFKKCAAQANYKLKLLNKTAFTAITRVCNDILDNNTYNKEFPLYIWQTGSGTHTNMNINEVISNICNEKLTGKLGTKTPIHPNDHVNMSQSSNDTFITAIHISTALMVNRELIPNLEYMINGLKQKQRQFKDIIKLGRTHLQDAVPLTFGQEFSGYVALLEDSLYKIKYSLGHIYQLAAGGSAVGTGINTHPRFAKLVALKVSKATSLPFITASNKFAEMSSHNAVLSMSDSLKLLATNIMKITNDIRLLASGPRAGLSELILPTNEAGSSIMPGKTNPTQCEAASMVAIQVIANNTAITFANTQGHFELNVYNPLMLYNITQSISLLSDVCNNFTKYCVLGIQVNKEKVNSYLENALTLATILNPIIGYDKASKLAQYAYDKNISLKEANKVLQFLSENDMNKYLDPKQMIVI</sequence>
<dbReference type="Gene3D" id="1.20.200.10">
    <property type="entry name" value="Fumarase/aspartase (Central domain)"/>
    <property type="match status" value="1"/>
</dbReference>
<protein>
    <recommendedName>
        <fullName evidence="2">fumarate hydratase</fullName>
        <ecNumber evidence="2">4.2.1.2</ecNumber>
    </recommendedName>
</protein>
<dbReference type="PANTHER" id="PTHR11444:SF1">
    <property type="entry name" value="FUMARATE HYDRATASE, MITOCHONDRIAL"/>
    <property type="match status" value="1"/>
</dbReference>
<feature type="domain" description="Fumarate lyase N-terminal" evidence="4">
    <location>
        <begin position="13"/>
        <end position="343"/>
    </location>
</feature>
<evidence type="ECO:0000256" key="1">
    <source>
        <dbReference type="ARBA" id="ARBA00009084"/>
    </source>
</evidence>
<dbReference type="FunFam" id="1.20.200.10:FF:000001">
    <property type="entry name" value="Fumarate hydratase, mitochondrial"/>
    <property type="match status" value="1"/>
</dbReference>
<dbReference type="EMBL" id="MN740521">
    <property type="protein sequence ID" value="QHU30898.1"/>
    <property type="molecule type" value="Genomic_DNA"/>
</dbReference>
<proteinExistence type="inferred from homology"/>